<name>A0AAE1ELR2_PETCI</name>
<comment type="caution">
    <text evidence="2">The sequence shown here is derived from an EMBL/GenBank/DDBJ whole genome shotgun (WGS) entry which is preliminary data.</text>
</comment>
<dbReference type="PANTHER" id="PTHR11257">
    <property type="entry name" value="CHEMOSENSORY PROTEIN-RELATED"/>
    <property type="match status" value="1"/>
</dbReference>
<dbReference type="PANTHER" id="PTHR11257:SF11">
    <property type="entry name" value="CHEMOSENSORY PROTEIN 17"/>
    <property type="match status" value="1"/>
</dbReference>
<keyword evidence="1" id="KW-0732">Signal</keyword>
<dbReference type="InterPro" id="IPR036682">
    <property type="entry name" value="OS_D_A10/PebIII_sf"/>
</dbReference>
<keyword evidence="3" id="KW-1185">Reference proteome</keyword>
<sequence>MTKTSVLCLLVVALTVVAVGVNGQRKLGLNINLRKLLQDMRNPRKVELEVGCVTNQGPCTERGVRLRQFLPLVGSGGRCIRCTPAETRLLRQVIVVLQRRYPRCWGAVVATYEKRRGPKPRASGCA</sequence>
<protein>
    <submittedName>
        <fullName evidence="2">Uncharacterized protein</fullName>
    </submittedName>
</protein>
<accession>A0AAE1ELR2</accession>
<gene>
    <name evidence="2" type="ORF">Pcinc_038280</name>
</gene>
<dbReference type="AlphaFoldDB" id="A0AAE1ELR2"/>
<dbReference type="SUPFAM" id="SSF100910">
    <property type="entry name" value="Chemosensory protein Csp2"/>
    <property type="match status" value="1"/>
</dbReference>
<feature type="signal peptide" evidence="1">
    <location>
        <begin position="1"/>
        <end position="23"/>
    </location>
</feature>
<evidence type="ECO:0000256" key="1">
    <source>
        <dbReference type="SAM" id="SignalP"/>
    </source>
</evidence>
<feature type="chain" id="PRO_5042047395" evidence="1">
    <location>
        <begin position="24"/>
        <end position="126"/>
    </location>
</feature>
<dbReference type="Gene3D" id="1.10.2080.10">
    <property type="entry name" value="Insect odorant-binding protein A10/Ejaculatory bulb-specific protein 3"/>
    <property type="match status" value="1"/>
</dbReference>
<organism evidence="2 3">
    <name type="scientific">Petrolisthes cinctipes</name>
    <name type="common">Flat porcelain crab</name>
    <dbReference type="NCBI Taxonomy" id="88211"/>
    <lineage>
        <taxon>Eukaryota</taxon>
        <taxon>Metazoa</taxon>
        <taxon>Ecdysozoa</taxon>
        <taxon>Arthropoda</taxon>
        <taxon>Crustacea</taxon>
        <taxon>Multicrustacea</taxon>
        <taxon>Malacostraca</taxon>
        <taxon>Eumalacostraca</taxon>
        <taxon>Eucarida</taxon>
        <taxon>Decapoda</taxon>
        <taxon>Pleocyemata</taxon>
        <taxon>Anomura</taxon>
        <taxon>Galatheoidea</taxon>
        <taxon>Porcellanidae</taxon>
        <taxon>Petrolisthes</taxon>
    </lineage>
</organism>
<dbReference type="InterPro" id="IPR005055">
    <property type="entry name" value="A10/PebIII"/>
</dbReference>
<evidence type="ECO:0000313" key="2">
    <source>
        <dbReference type="EMBL" id="KAK3855315.1"/>
    </source>
</evidence>
<evidence type="ECO:0000313" key="3">
    <source>
        <dbReference type="Proteomes" id="UP001286313"/>
    </source>
</evidence>
<reference evidence="2" key="1">
    <citation type="submission" date="2023-10" db="EMBL/GenBank/DDBJ databases">
        <title>Genome assemblies of two species of porcelain crab, Petrolisthes cinctipes and Petrolisthes manimaculis (Anomura: Porcellanidae).</title>
        <authorList>
            <person name="Angst P."/>
        </authorList>
    </citation>
    <scope>NUCLEOTIDE SEQUENCE</scope>
    <source>
        <strain evidence="2">PB745_01</strain>
        <tissue evidence="2">Gill</tissue>
    </source>
</reference>
<dbReference type="Pfam" id="PF03392">
    <property type="entry name" value="OS-D"/>
    <property type="match status" value="1"/>
</dbReference>
<dbReference type="EMBL" id="JAWQEG010006268">
    <property type="protein sequence ID" value="KAK3855315.1"/>
    <property type="molecule type" value="Genomic_DNA"/>
</dbReference>
<proteinExistence type="predicted"/>
<dbReference type="Proteomes" id="UP001286313">
    <property type="component" value="Unassembled WGS sequence"/>
</dbReference>